<evidence type="ECO:0000313" key="2">
    <source>
        <dbReference type="EMBL" id="KAK5794172.1"/>
    </source>
</evidence>
<feature type="compositionally biased region" description="Basic and acidic residues" evidence="1">
    <location>
        <begin position="22"/>
        <end position="43"/>
    </location>
</feature>
<accession>A0ABR0NGN5</accession>
<organism evidence="2 3">
    <name type="scientific">Gossypium arboreum</name>
    <name type="common">Tree cotton</name>
    <name type="synonym">Gossypium nanking</name>
    <dbReference type="NCBI Taxonomy" id="29729"/>
    <lineage>
        <taxon>Eukaryota</taxon>
        <taxon>Viridiplantae</taxon>
        <taxon>Streptophyta</taxon>
        <taxon>Embryophyta</taxon>
        <taxon>Tracheophyta</taxon>
        <taxon>Spermatophyta</taxon>
        <taxon>Magnoliopsida</taxon>
        <taxon>eudicotyledons</taxon>
        <taxon>Gunneridae</taxon>
        <taxon>Pentapetalae</taxon>
        <taxon>rosids</taxon>
        <taxon>malvids</taxon>
        <taxon>Malvales</taxon>
        <taxon>Malvaceae</taxon>
        <taxon>Malvoideae</taxon>
        <taxon>Gossypium</taxon>
    </lineage>
</organism>
<evidence type="ECO:0000313" key="3">
    <source>
        <dbReference type="Proteomes" id="UP001358586"/>
    </source>
</evidence>
<protein>
    <submittedName>
        <fullName evidence="2">Uncharacterized protein</fullName>
    </submittedName>
</protein>
<sequence length="145" mass="16374">MRAYILSQVESLSILRSPPPLRRNESRSNSRDRCIFHNDEGHENKNYSYLKDAIEEPVRDGELKDFVAQGAMPSGQSSQGTGRGKKKATSTRKVESRISDEDEDLMCDEEGNDPMVVEVIIARFEVKRISVHSGNAVEVLTWDAY</sequence>
<feature type="region of interest" description="Disordered" evidence="1">
    <location>
        <begin position="17"/>
        <end position="43"/>
    </location>
</feature>
<gene>
    <name evidence="2" type="ORF">PVK06_035381</name>
</gene>
<dbReference type="EMBL" id="JARKNE010000010">
    <property type="protein sequence ID" value="KAK5794172.1"/>
    <property type="molecule type" value="Genomic_DNA"/>
</dbReference>
<feature type="region of interest" description="Disordered" evidence="1">
    <location>
        <begin position="69"/>
        <end position="109"/>
    </location>
</feature>
<keyword evidence="3" id="KW-1185">Reference proteome</keyword>
<name>A0ABR0NGN5_GOSAR</name>
<reference evidence="2 3" key="1">
    <citation type="submission" date="2023-03" db="EMBL/GenBank/DDBJ databases">
        <title>WGS of Gossypium arboreum.</title>
        <authorList>
            <person name="Yu D."/>
        </authorList>
    </citation>
    <scope>NUCLEOTIDE SEQUENCE [LARGE SCALE GENOMIC DNA]</scope>
    <source>
        <tissue evidence="2">Leaf</tissue>
    </source>
</reference>
<proteinExistence type="predicted"/>
<evidence type="ECO:0000256" key="1">
    <source>
        <dbReference type="SAM" id="MobiDB-lite"/>
    </source>
</evidence>
<dbReference type="Proteomes" id="UP001358586">
    <property type="component" value="Chromosome 10"/>
</dbReference>
<comment type="caution">
    <text evidence="2">The sequence shown here is derived from an EMBL/GenBank/DDBJ whole genome shotgun (WGS) entry which is preliminary data.</text>
</comment>
<feature type="compositionally biased region" description="Acidic residues" evidence="1">
    <location>
        <begin position="100"/>
        <end position="109"/>
    </location>
</feature>